<protein>
    <submittedName>
        <fullName evidence="7">GTP-binding protein</fullName>
    </submittedName>
</protein>
<dbReference type="SUPFAM" id="SSF90002">
    <property type="entry name" value="Hypothetical protein YjiA, C-terminal domain"/>
    <property type="match status" value="1"/>
</dbReference>
<proteinExistence type="inferred from homology"/>
<name>A0ABY5VJF0_9FIRM</name>
<evidence type="ECO:0000256" key="2">
    <source>
        <dbReference type="ARBA" id="ARBA00022801"/>
    </source>
</evidence>
<dbReference type="CDD" id="cd03112">
    <property type="entry name" value="CobW-like"/>
    <property type="match status" value="1"/>
</dbReference>
<dbReference type="InterPro" id="IPR003495">
    <property type="entry name" value="CobW/HypB/UreG_nucleotide-bd"/>
</dbReference>
<organism evidence="7 8">
    <name type="scientific">Ruminococcus gauvreauii</name>
    <dbReference type="NCBI Taxonomy" id="438033"/>
    <lineage>
        <taxon>Bacteria</taxon>
        <taxon>Bacillati</taxon>
        <taxon>Bacillota</taxon>
        <taxon>Clostridia</taxon>
        <taxon>Eubacteriales</taxon>
        <taxon>Oscillospiraceae</taxon>
        <taxon>Ruminococcus</taxon>
    </lineage>
</organism>
<feature type="domain" description="CobW C-terminal" evidence="6">
    <location>
        <begin position="266"/>
        <end position="360"/>
    </location>
</feature>
<keyword evidence="3" id="KW-0143">Chaperone</keyword>
<dbReference type="InterPro" id="IPR011629">
    <property type="entry name" value="CobW-like_C"/>
</dbReference>
<keyword evidence="1" id="KW-0547">Nucleotide-binding</keyword>
<reference evidence="7" key="1">
    <citation type="journal article" date="2022" name="Cell">
        <title>Design, construction, and in vivo augmentation of a complex gut microbiome.</title>
        <authorList>
            <person name="Cheng A.G."/>
            <person name="Ho P.Y."/>
            <person name="Aranda-Diaz A."/>
            <person name="Jain S."/>
            <person name="Yu F.B."/>
            <person name="Meng X."/>
            <person name="Wang M."/>
            <person name="Iakiviak M."/>
            <person name="Nagashima K."/>
            <person name="Zhao A."/>
            <person name="Murugkar P."/>
            <person name="Patil A."/>
            <person name="Atabakhsh K."/>
            <person name="Weakley A."/>
            <person name="Yan J."/>
            <person name="Brumbaugh A.R."/>
            <person name="Higginbottom S."/>
            <person name="Dimas A."/>
            <person name="Shiver A.L."/>
            <person name="Deutschbauer A."/>
            <person name="Neff N."/>
            <person name="Sonnenburg J.L."/>
            <person name="Huang K.C."/>
            <person name="Fischbach M.A."/>
        </authorList>
    </citation>
    <scope>NUCLEOTIDE SEQUENCE</scope>
    <source>
        <strain evidence="7">DSM 19829</strain>
    </source>
</reference>
<evidence type="ECO:0000256" key="3">
    <source>
        <dbReference type="ARBA" id="ARBA00023186"/>
    </source>
</evidence>
<dbReference type="EMBL" id="CP102290">
    <property type="protein sequence ID" value="UWP60096.1"/>
    <property type="molecule type" value="Genomic_DNA"/>
</dbReference>
<dbReference type="InterPro" id="IPR036627">
    <property type="entry name" value="CobW-likC_sf"/>
</dbReference>
<dbReference type="Gene3D" id="3.30.1220.10">
    <property type="entry name" value="CobW-like, C-terminal domain"/>
    <property type="match status" value="1"/>
</dbReference>
<evidence type="ECO:0000256" key="4">
    <source>
        <dbReference type="ARBA" id="ARBA00034320"/>
    </source>
</evidence>
<gene>
    <name evidence="7" type="ORF">NQ502_03285</name>
</gene>
<dbReference type="RefSeq" id="WP_028529502.1">
    <property type="nucleotide sequence ID" value="NZ_CABLBR010000026.1"/>
</dbReference>
<keyword evidence="2" id="KW-0378">Hydrolase</keyword>
<dbReference type="SUPFAM" id="SSF52540">
    <property type="entry name" value="P-loop containing nucleoside triphosphate hydrolases"/>
    <property type="match status" value="1"/>
</dbReference>
<comment type="similarity">
    <text evidence="4">Belongs to the SIMIBI class G3E GTPase family. ZNG1 subfamily.</text>
</comment>
<evidence type="ECO:0000256" key="5">
    <source>
        <dbReference type="ARBA" id="ARBA00049117"/>
    </source>
</evidence>
<dbReference type="Gene3D" id="3.40.50.300">
    <property type="entry name" value="P-loop containing nucleotide triphosphate hydrolases"/>
    <property type="match status" value="1"/>
</dbReference>
<keyword evidence="8" id="KW-1185">Reference proteome</keyword>
<evidence type="ECO:0000259" key="6">
    <source>
        <dbReference type="SMART" id="SM00833"/>
    </source>
</evidence>
<evidence type="ECO:0000256" key="1">
    <source>
        <dbReference type="ARBA" id="ARBA00022741"/>
    </source>
</evidence>
<accession>A0ABY5VJF0</accession>
<dbReference type="Pfam" id="PF07683">
    <property type="entry name" value="CobW_C"/>
    <property type="match status" value="1"/>
</dbReference>
<dbReference type="SMART" id="SM00833">
    <property type="entry name" value="CobW_C"/>
    <property type="match status" value="1"/>
</dbReference>
<sequence>MEGVRGMDDRIPVTVLTGFLGSGKTTLLQRLLSCEDGAGVAVIVNELGEVSLDHLFVQKLTESTIVLKNGCICCTMREDLQTGLRELIDNRDRGLIAPFDRVVIETTGLADPTPIAMTLDGDLLLKRQVRLANIIATIDAMFGADQLREHEESMRQAAIADRLVLTKTDIASKEETARTREKIHAVNPMAVVLDACSLESLWTQLFDIDPFDPRTKSSEVQHWLKRLPSIEVLKSSRSSGRYQGKNGKNVMIRGYHKDKNEEGGEIQTFAIRTEKPLNWTAFAIWLSALLHRHGNRILRIKGLLNVPGALGPVVLNAVQSHITPPMHLDEWPDEDHTSRIVFIVQGLSPGLIQKSLDCFLSVLE</sequence>
<evidence type="ECO:0000313" key="8">
    <source>
        <dbReference type="Proteomes" id="UP001060164"/>
    </source>
</evidence>
<dbReference type="Proteomes" id="UP001060164">
    <property type="component" value="Chromosome"/>
</dbReference>
<dbReference type="PANTHER" id="PTHR13748">
    <property type="entry name" value="COBW-RELATED"/>
    <property type="match status" value="1"/>
</dbReference>
<dbReference type="PANTHER" id="PTHR13748:SF62">
    <property type="entry name" value="COBW DOMAIN-CONTAINING PROTEIN"/>
    <property type="match status" value="1"/>
</dbReference>
<evidence type="ECO:0000313" key="7">
    <source>
        <dbReference type="EMBL" id="UWP60096.1"/>
    </source>
</evidence>
<comment type="catalytic activity">
    <reaction evidence="5">
        <text>GTP + H2O = GDP + phosphate + H(+)</text>
        <dbReference type="Rhea" id="RHEA:19669"/>
        <dbReference type="ChEBI" id="CHEBI:15377"/>
        <dbReference type="ChEBI" id="CHEBI:15378"/>
        <dbReference type="ChEBI" id="CHEBI:37565"/>
        <dbReference type="ChEBI" id="CHEBI:43474"/>
        <dbReference type="ChEBI" id="CHEBI:58189"/>
    </reaction>
    <physiologicalReaction direction="left-to-right" evidence="5">
        <dbReference type="Rhea" id="RHEA:19670"/>
    </physiologicalReaction>
</comment>
<dbReference type="Pfam" id="PF02492">
    <property type="entry name" value="cobW"/>
    <property type="match status" value="1"/>
</dbReference>
<dbReference type="InterPro" id="IPR051316">
    <property type="entry name" value="Zinc-reg_GTPase_activator"/>
</dbReference>
<dbReference type="InterPro" id="IPR027417">
    <property type="entry name" value="P-loop_NTPase"/>
</dbReference>